<comment type="caution">
    <text evidence="4">The sequence shown here is derived from an EMBL/GenBank/DDBJ whole genome shotgun (WGS) entry which is preliminary data.</text>
</comment>
<dbReference type="SUPFAM" id="SSF48371">
    <property type="entry name" value="ARM repeat"/>
    <property type="match status" value="1"/>
</dbReference>
<dbReference type="GO" id="GO:0005524">
    <property type="term" value="F:ATP binding"/>
    <property type="evidence" value="ECO:0007669"/>
    <property type="project" value="InterPro"/>
</dbReference>
<dbReference type="Proteomes" id="UP000663825">
    <property type="component" value="Unassembled WGS sequence"/>
</dbReference>
<dbReference type="InterPro" id="IPR000719">
    <property type="entry name" value="Prot_kinase_dom"/>
</dbReference>
<protein>
    <recommendedName>
        <fullName evidence="3">Protein kinase domain-containing protein</fullName>
    </recommendedName>
</protein>
<evidence type="ECO:0000256" key="2">
    <source>
        <dbReference type="SAM" id="MobiDB-lite"/>
    </source>
</evidence>
<dbReference type="AlphaFoldDB" id="A0A818D8D3"/>
<feature type="compositionally biased region" description="Polar residues" evidence="2">
    <location>
        <begin position="893"/>
        <end position="903"/>
    </location>
</feature>
<dbReference type="InterPro" id="IPR016024">
    <property type="entry name" value="ARM-type_fold"/>
</dbReference>
<dbReference type="SMART" id="SM00220">
    <property type="entry name" value="S_TKc"/>
    <property type="match status" value="1"/>
</dbReference>
<dbReference type="Pfam" id="PF00069">
    <property type="entry name" value="Pkinase"/>
    <property type="match status" value="1"/>
</dbReference>
<reference evidence="4" key="1">
    <citation type="submission" date="2021-02" db="EMBL/GenBank/DDBJ databases">
        <authorList>
            <person name="Nowell W R."/>
        </authorList>
    </citation>
    <scope>NUCLEOTIDE SEQUENCE</scope>
</reference>
<dbReference type="InterPro" id="IPR011989">
    <property type="entry name" value="ARM-like"/>
</dbReference>
<comment type="similarity">
    <text evidence="1">Belongs to the protein kinase superfamily.</text>
</comment>
<dbReference type="PANTHER" id="PTHR12984">
    <property type="entry name" value="SCY1-RELATED S/T PROTEIN KINASE-LIKE"/>
    <property type="match status" value="1"/>
</dbReference>
<evidence type="ECO:0000313" key="5">
    <source>
        <dbReference type="Proteomes" id="UP000663825"/>
    </source>
</evidence>
<feature type="compositionally biased region" description="Low complexity" evidence="2">
    <location>
        <begin position="821"/>
        <end position="835"/>
    </location>
</feature>
<dbReference type="CDD" id="cd14011">
    <property type="entry name" value="PK_SCY1_like"/>
    <property type="match status" value="1"/>
</dbReference>
<name>A0A818D8D3_9BILA</name>
<dbReference type="InterPro" id="IPR011009">
    <property type="entry name" value="Kinase-like_dom_sf"/>
</dbReference>
<evidence type="ECO:0000256" key="1">
    <source>
        <dbReference type="ARBA" id="ARBA00038349"/>
    </source>
</evidence>
<gene>
    <name evidence="4" type="ORF">TIS948_LOCUS31019</name>
</gene>
<dbReference type="PROSITE" id="PS50011">
    <property type="entry name" value="PROTEIN_KINASE_DOM"/>
    <property type="match status" value="1"/>
</dbReference>
<dbReference type="InterPro" id="IPR051177">
    <property type="entry name" value="CIK-Related_Protein"/>
</dbReference>
<feature type="compositionally biased region" description="Polar residues" evidence="2">
    <location>
        <begin position="870"/>
        <end position="885"/>
    </location>
</feature>
<feature type="compositionally biased region" description="Polar residues" evidence="2">
    <location>
        <begin position="935"/>
        <end position="948"/>
    </location>
</feature>
<feature type="region of interest" description="Disordered" evidence="2">
    <location>
        <begin position="686"/>
        <end position="719"/>
    </location>
</feature>
<dbReference type="EMBL" id="CAJNXB010005667">
    <property type="protein sequence ID" value="CAF3438966.1"/>
    <property type="molecule type" value="Genomic_DNA"/>
</dbReference>
<dbReference type="Gene3D" id="3.30.200.20">
    <property type="entry name" value="Phosphorylase Kinase, domain 1"/>
    <property type="match status" value="1"/>
</dbReference>
<accession>A0A818D8D3</accession>
<proteinExistence type="inferred from homology"/>
<dbReference type="FunFam" id="3.30.200.20:FF:000179">
    <property type="entry name" value="SCY1 like pseudokinase 2"/>
    <property type="match status" value="1"/>
</dbReference>
<feature type="compositionally biased region" description="Polar residues" evidence="2">
    <location>
        <begin position="686"/>
        <end position="715"/>
    </location>
</feature>
<feature type="region of interest" description="Disordered" evidence="2">
    <location>
        <begin position="870"/>
        <end position="955"/>
    </location>
</feature>
<dbReference type="Gene3D" id="1.25.10.10">
    <property type="entry name" value="Leucine-rich Repeat Variant"/>
    <property type="match status" value="1"/>
</dbReference>
<feature type="region of interest" description="Disordered" evidence="2">
    <location>
        <begin position="813"/>
        <end position="852"/>
    </location>
</feature>
<sequence>MEYLEKLKVYGDQVKNVVVKSMVDTAHGGQKILKDVLPGNLVTREFELVQPLGSAGPGLMWRIYGAIKRSTKQEAAVFVFEKRLLDKYAKKDRELILEAMRKGVHQLAKIRHPRILSLQHPLEESRDSLAFATESCFASVANCLGCYDNMTQPIPKEFEDYKLHDIEIRYGIVQLCEGLLFLHNEVKLLHRNISPESIIINSNGSWKLIGFELSVQGSADGALYPFRDYDGNISPILNPRLDYMAPEYFTTKSCDSQSDMFSVGMLMYALYNHGRTLYECHDNYSAFIKMSDELKMLNTTKLSVLPREACDHVKMLLSTKPELRPDAEQFSKVPFFQDVAVKTLEYLDSLFQVDHIQRSMFYKSLPQVIDKLPMRVNLQRITSALELEFINPEMVPFALPNMFLIAEKASSDEYRKYIFPKLKQVFKIQKPAQGSGASGCFMQTLLILMRNMKLMLTKTPAEDIKQHILPVVYNALDAESSQVQELCLAIIPSFAHLIDLQAMKYAILPRIKKICFETITLSVRVNCLICLGKLVESLDKWIIIDEVLPLLQSIPSREPTVLMAILGIIKVAMSSSKAGGLPREILATKIIPFLIPISIETSLNLNQFNAYMSTIKDMLETVEIEQRKKLEQLSQQAPNAPIIPIDLSKTDFHVDQRSCSMIDQFMIGHGFNSEVAQNKSLSTVFDENASNGSPKLHQKSVSLSNQPNPSESSLAKKTLTLEDKERIMRQSEQTQRMSTQGEILPERKMPVSSSANTNSNIPLMAMTPTVSSPTSSNSSSAIYKDLTSTLFDPHAPSQSYSGMSTSHTMPSFIRPTMATASPPLLTPSSSLSSSSCQQPQMRPTLNFSSSSNSTDLTSSLFNNINSLASRSQTTSTSIPMNSMATKPSMPSPYFNSGTTSNAALFQPPPPAGSAVIRGSMTPPPPAGSTVIRGSMTPSHTTPAKSASSELDDLFN</sequence>
<dbReference type="GO" id="GO:0004672">
    <property type="term" value="F:protein kinase activity"/>
    <property type="evidence" value="ECO:0007669"/>
    <property type="project" value="InterPro"/>
</dbReference>
<dbReference type="PANTHER" id="PTHR12984:SF6">
    <property type="entry name" value="SCY1-LIKE PROTEIN 2"/>
    <property type="match status" value="1"/>
</dbReference>
<dbReference type="OrthoDB" id="79687at2759"/>
<evidence type="ECO:0000259" key="3">
    <source>
        <dbReference type="PROSITE" id="PS50011"/>
    </source>
</evidence>
<feature type="domain" description="Protein kinase" evidence="3">
    <location>
        <begin position="46"/>
        <end position="336"/>
    </location>
</feature>
<dbReference type="Gene3D" id="1.10.510.10">
    <property type="entry name" value="Transferase(Phosphotransferase) domain 1"/>
    <property type="match status" value="1"/>
</dbReference>
<organism evidence="4 5">
    <name type="scientific">Rotaria socialis</name>
    <dbReference type="NCBI Taxonomy" id="392032"/>
    <lineage>
        <taxon>Eukaryota</taxon>
        <taxon>Metazoa</taxon>
        <taxon>Spiralia</taxon>
        <taxon>Gnathifera</taxon>
        <taxon>Rotifera</taxon>
        <taxon>Eurotatoria</taxon>
        <taxon>Bdelloidea</taxon>
        <taxon>Philodinida</taxon>
        <taxon>Philodinidae</taxon>
        <taxon>Rotaria</taxon>
    </lineage>
</organism>
<evidence type="ECO:0000313" key="4">
    <source>
        <dbReference type="EMBL" id="CAF3438966.1"/>
    </source>
</evidence>
<dbReference type="SUPFAM" id="SSF56112">
    <property type="entry name" value="Protein kinase-like (PK-like)"/>
    <property type="match status" value="1"/>
</dbReference>